<accession>A0ABQ2ETC1</accession>
<dbReference type="InterPro" id="IPR051705">
    <property type="entry name" value="Gsp_Synthetase/Amidase"/>
</dbReference>
<dbReference type="Gene3D" id="3.90.1720.10">
    <property type="entry name" value="endopeptidase domain like (from Nostoc punctiforme)"/>
    <property type="match status" value="1"/>
</dbReference>
<dbReference type="PANTHER" id="PTHR30094">
    <property type="entry name" value="BIFUNCTIONAL GLUTATHIONYLSPERMIDINE SYNTHETASE/AMIDASE-RELATED"/>
    <property type="match status" value="1"/>
</dbReference>
<dbReference type="Gene3D" id="1.10.530.10">
    <property type="match status" value="1"/>
</dbReference>
<feature type="domain" description="Peptidase C51" evidence="2">
    <location>
        <begin position="448"/>
        <end position="587"/>
    </location>
</feature>
<dbReference type="EMBL" id="BMPP01000006">
    <property type="protein sequence ID" value="GGK24033.1"/>
    <property type="molecule type" value="Genomic_DNA"/>
</dbReference>
<protein>
    <recommendedName>
        <fullName evidence="2">Peptidase C51 domain-containing protein</fullName>
    </recommendedName>
</protein>
<name>A0ABQ2ETC1_9DEIO</name>
<reference evidence="4" key="1">
    <citation type="journal article" date="2019" name="Int. J. Syst. Evol. Microbiol.">
        <title>The Global Catalogue of Microorganisms (GCM) 10K type strain sequencing project: providing services to taxonomists for standard genome sequencing and annotation.</title>
        <authorList>
            <consortium name="The Broad Institute Genomics Platform"/>
            <consortium name="The Broad Institute Genome Sequencing Center for Infectious Disease"/>
            <person name="Wu L."/>
            <person name="Ma J."/>
        </authorList>
    </citation>
    <scope>NUCLEOTIDE SEQUENCE [LARGE SCALE GENOMIC DNA]</scope>
    <source>
        <strain evidence="4">JCM 30331</strain>
    </source>
</reference>
<proteinExistence type="predicted"/>
<dbReference type="Proteomes" id="UP000647587">
    <property type="component" value="Unassembled WGS sequence"/>
</dbReference>
<dbReference type="PANTHER" id="PTHR30094:SF0">
    <property type="entry name" value="BIFUNCTIONAL GLUTATHIONYLSPERMIDINE SYNTHETASE_AMIDASE-RELATED"/>
    <property type="match status" value="1"/>
</dbReference>
<dbReference type="SUPFAM" id="SSF54001">
    <property type="entry name" value="Cysteine proteinases"/>
    <property type="match status" value="1"/>
</dbReference>
<dbReference type="InterPro" id="IPR007921">
    <property type="entry name" value="CHAP_dom"/>
</dbReference>
<evidence type="ECO:0000313" key="4">
    <source>
        <dbReference type="Proteomes" id="UP000647587"/>
    </source>
</evidence>
<keyword evidence="4" id="KW-1185">Reference proteome</keyword>
<dbReference type="SUPFAM" id="SSF53955">
    <property type="entry name" value="Lysozyme-like"/>
    <property type="match status" value="1"/>
</dbReference>
<dbReference type="InterPro" id="IPR023346">
    <property type="entry name" value="Lysozyme-like_dom_sf"/>
</dbReference>
<comment type="caution">
    <text evidence="3">The sequence shown here is derived from an EMBL/GenBank/DDBJ whole genome shotgun (WGS) entry which is preliminary data.</text>
</comment>
<dbReference type="PROSITE" id="PS50911">
    <property type="entry name" value="CHAP"/>
    <property type="match status" value="1"/>
</dbReference>
<evidence type="ECO:0000259" key="2">
    <source>
        <dbReference type="PROSITE" id="PS50911"/>
    </source>
</evidence>
<organism evidence="3 4">
    <name type="scientific">Deinococcus malanensis</name>
    <dbReference type="NCBI Taxonomy" id="1706855"/>
    <lineage>
        <taxon>Bacteria</taxon>
        <taxon>Thermotogati</taxon>
        <taxon>Deinococcota</taxon>
        <taxon>Deinococci</taxon>
        <taxon>Deinococcales</taxon>
        <taxon>Deinococcaceae</taxon>
        <taxon>Deinococcus</taxon>
    </lineage>
</organism>
<dbReference type="InterPro" id="IPR038765">
    <property type="entry name" value="Papain-like_cys_pep_sf"/>
</dbReference>
<sequence>MIAPPQVTGPKPKPKPPQPTIEPYKPAVPKKANQQEWRKGFRGKKNGIEFFLNIERKPDGSLHARYWVNPGSPKGWQLIGNVHQDNTFILRGIENSASFSGKFSPNAVSASASFNKGDQAVSSLQLTQAPLRLPNKVRPVSDRQKTDSTLDMDTVLSAVQALAKQLGKPFDKAQACKHVAQIISACSSAGVRDANQLAYVFATAVWESSGFTAFSEKYMPGWTAKEYFEQAYGPNPTRVLPKDAKRLALGFSAAKILETRKRRNLEELGNTEAGDGYKFRGRGYVHLTGRANYAKAQQYAVVPSGIRRNGKIPSLLADPDLAASDSEIAAIILAKGMATGSFTSKSLGDYIDSQKTDFIGARKIINGRDEAARIATGAEAFASALSNGTPDSQDGDPIASPALTEITTAEEQAILKVPAGGYDLEELKKMRAGIVIGSLNGIPAYFNGSDESQTWGNSYSKDGAVYYGFKWQCVEFIRRYTSINTGKYISHRGNASTFYKNSIPDGGNTFDGFIQCRNTDPKTGTKIGSHIKPKPGDIIVFSTNTYGHVAIISEVGNDYIVVAQQNVLTNFKEELPLTKNGNRWIIGGKTQCWLRH</sequence>
<feature type="region of interest" description="Disordered" evidence="1">
    <location>
        <begin position="1"/>
        <end position="35"/>
    </location>
</feature>
<evidence type="ECO:0000256" key="1">
    <source>
        <dbReference type="SAM" id="MobiDB-lite"/>
    </source>
</evidence>
<dbReference type="Pfam" id="PF05257">
    <property type="entry name" value="CHAP"/>
    <property type="match status" value="1"/>
</dbReference>
<evidence type="ECO:0000313" key="3">
    <source>
        <dbReference type="EMBL" id="GGK24033.1"/>
    </source>
</evidence>
<dbReference type="RefSeq" id="WP_189006733.1">
    <property type="nucleotide sequence ID" value="NZ_BMPP01000006.1"/>
</dbReference>
<feature type="compositionally biased region" description="Low complexity" evidence="1">
    <location>
        <begin position="1"/>
        <end position="10"/>
    </location>
</feature>
<gene>
    <name evidence="3" type="ORF">GCM10008955_17010</name>
</gene>